<feature type="region of interest" description="Disordered" evidence="2">
    <location>
        <begin position="270"/>
        <end position="302"/>
    </location>
</feature>
<keyword evidence="5" id="KW-1185">Reference proteome</keyword>
<organism evidence="4 5">
    <name type="scientific">Adiantum capillus-veneris</name>
    <name type="common">Maidenhair fern</name>
    <dbReference type="NCBI Taxonomy" id="13818"/>
    <lineage>
        <taxon>Eukaryota</taxon>
        <taxon>Viridiplantae</taxon>
        <taxon>Streptophyta</taxon>
        <taxon>Embryophyta</taxon>
        <taxon>Tracheophyta</taxon>
        <taxon>Polypodiopsida</taxon>
        <taxon>Polypodiidae</taxon>
        <taxon>Polypodiales</taxon>
        <taxon>Pteridineae</taxon>
        <taxon>Pteridaceae</taxon>
        <taxon>Vittarioideae</taxon>
        <taxon>Adiantum</taxon>
    </lineage>
</organism>
<dbReference type="InterPro" id="IPR012337">
    <property type="entry name" value="RNaseH-like_sf"/>
</dbReference>
<comment type="caution">
    <text evidence="4">The sequence shown here is derived from an EMBL/GenBank/DDBJ whole genome shotgun (WGS) entry which is preliminary data.</text>
</comment>
<dbReference type="AlphaFoldDB" id="A0A9D4Z7K4"/>
<dbReference type="EMBL" id="JABFUD020000022">
    <property type="protein sequence ID" value="KAI5062606.1"/>
    <property type="molecule type" value="Genomic_DNA"/>
</dbReference>
<dbReference type="GO" id="GO:0046983">
    <property type="term" value="F:protein dimerization activity"/>
    <property type="evidence" value="ECO:0007669"/>
    <property type="project" value="InterPro"/>
</dbReference>
<gene>
    <name evidence="4" type="ORF">GOP47_0023145</name>
</gene>
<name>A0A9D4Z7K4_ADICA</name>
<dbReference type="InterPro" id="IPR008906">
    <property type="entry name" value="HATC_C_dom"/>
</dbReference>
<keyword evidence="1" id="KW-0175">Coiled coil</keyword>
<proteinExistence type="predicted"/>
<evidence type="ECO:0000259" key="3">
    <source>
        <dbReference type="Pfam" id="PF05699"/>
    </source>
</evidence>
<dbReference type="SUPFAM" id="SSF53098">
    <property type="entry name" value="Ribonuclease H-like"/>
    <property type="match status" value="1"/>
</dbReference>
<feature type="coiled-coil region" evidence="1">
    <location>
        <begin position="177"/>
        <end position="204"/>
    </location>
</feature>
<evidence type="ECO:0000313" key="5">
    <source>
        <dbReference type="Proteomes" id="UP000886520"/>
    </source>
</evidence>
<reference evidence="4" key="1">
    <citation type="submission" date="2021-01" db="EMBL/GenBank/DDBJ databases">
        <title>Adiantum capillus-veneris genome.</title>
        <authorList>
            <person name="Fang Y."/>
            <person name="Liao Q."/>
        </authorList>
    </citation>
    <scope>NUCLEOTIDE SEQUENCE</scope>
    <source>
        <strain evidence="4">H3</strain>
        <tissue evidence="4">Leaf</tissue>
    </source>
</reference>
<sequence>MSRPIHAMAAMLHPLYRSPELWSDTLLSTKHSEYVGLMFSEDDQLGIDKEFTNYMNGIGASFTRAVSLRKEATKYPLTWWHSYGRVGLPNLSRIALRILSQDCLAGACERNWSAYSLIHTKSRNRLSTSQLEKLVYCRANMRLVRSYHSLGQPKQVDATELKMVDDPRPEEVDRQIRDEQEQILRELHRELESVDRRVTRLRARALSLPLRTVGGDPDTVRRESIRRGKLPIRSIRRRANEAVRLIHAEIADMPEEACGAEVLVPEWTYAEPDPEFDEEGNALDDGGLLSTNDSSSASDTEF</sequence>
<evidence type="ECO:0000256" key="1">
    <source>
        <dbReference type="SAM" id="Coils"/>
    </source>
</evidence>
<evidence type="ECO:0000256" key="2">
    <source>
        <dbReference type="SAM" id="MobiDB-lite"/>
    </source>
</evidence>
<dbReference type="Proteomes" id="UP000886520">
    <property type="component" value="Chromosome 22"/>
</dbReference>
<dbReference type="Pfam" id="PF05699">
    <property type="entry name" value="Dimer_Tnp_hAT"/>
    <property type="match status" value="1"/>
</dbReference>
<accession>A0A9D4Z7K4</accession>
<feature type="domain" description="HAT C-terminal dimerisation" evidence="3">
    <location>
        <begin position="76"/>
        <end position="141"/>
    </location>
</feature>
<protein>
    <recommendedName>
        <fullName evidence="3">HAT C-terminal dimerisation domain-containing protein</fullName>
    </recommendedName>
</protein>
<evidence type="ECO:0000313" key="4">
    <source>
        <dbReference type="EMBL" id="KAI5062606.1"/>
    </source>
</evidence>
<feature type="compositionally biased region" description="Acidic residues" evidence="2">
    <location>
        <begin position="272"/>
        <end position="282"/>
    </location>
</feature>
<dbReference type="OrthoDB" id="1930460at2759"/>
<feature type="compositionally biased region" description="Polar residues" evidence="2">
    <location>
        <begin position="289"/>
        <end position="302"/>
    </location>
</feature>